<reference evidence="1" key="2">
    <citation type="submission" date="2025-03" db="EMBL/GenBank/DDBJ databases">
        <authorList>
            <consortium name="ELIXIR-Norway"/>
            <consortium name="Elixir Norway"/>
        </authorList>
    </citation>
    <scope>NUCLEOTIDE SEQUENCE</scope>
</reference>
<organism evidence="1 2">
    <name type="scientific">Rangifer tarandus platyrhynchus</name>
    <name type="common">Svalbard reindeer</name>
    <dbReference type="NCBI Taxonomy" id="3082113"/>
    <lineage>
        <taxon>Eukaryota</taxon>
        <taxon>Metazoa</taxon>
        <taxon>Chordata</taxon>
        <taxon>Craniata</taxon>
        <taxon>Vertebrata</taxon>
        <taxon>Euteleostomi</taxon>
        <taxon>Mammalia</taxon>
        <taxon>Eutheria</taxon>
        <taxon>Laurasiatheria</taxon>
        <taxon>Artiodactyla</taxon>
        <taxon>Ruminantia</taxon>
        <taxon>Pecora</taxon>
        <taxon>Cervidae</taxon>
        <taxon>Odocoileinae</taxon>
        <taxon>Rangifer</taxon>
    </lineage>
</organism>
<name>A0AC59Z1B3_RANTA</name>
<protein>
    <submittedName>
        <fullName evidence="1">Uncharacterized protein</fullName>
    </submittedName>
</protein>
<dbReference type="Proteomes" id="UP001162501">
    <property type="component" value="Chromosome 21"/>
</dbReference>
<reference evidence="1" key="1">
    <citation type="submission" date="2023-05" db="EMBL/GenBank/DDBJ databases">
        <authorList>
            <consortium name="ELIXIR-Norway"/>
        </authorList>
    </citation>
    <scope>NUCLEOTIDE SEQUENCE</scope>
</reference>
<gene>
    <name evidence="1" type="ORF">MRATA1EN22A_LOCUS12736</name>
</gene>
<accession>A0AC59Z1B3</accession>
<evidence type="ECO:0000313" key="1">
    <source>
        <dbReference type="EMBL" id="CAN0145296.1"/>
    </source>
</evidence>
<sequence>MRAWRVDLRTRQARDRVGRVERVAVTQTLTVCQRELAWLSPRAPSLLFSAVCGAVTFYLCTSCTPHESVTAVSAASVALRSPAPSAFPQPFLLFCAYTVKHFCRFQALLLEGLILLRCVRLRMRQVDISEVEVCPHASRTGVRSLVREDRACLRGTQPLCHRAELALHSERRPHSEKPHSPRPEERPPSSRGPAPPNESKL</sequence>
<dbReference type="EMBL" id="OX596105">
    <property type="protein sequence ID" value="CAN0145296.1"/>
    <property type="molecule type" value="Genomic_DNA"/>
</dbReference>
<proteinExistence type="predicted"/>
<evidence type="ECO:0000313" key="2">
    <source>
        <dbReference type="Proteomes" id="UP001162501"/>
    </source>
</evidence>